<sequence>MKVEYTFKTATIKDELERTAEWLPKKRINQWQYILDSSADVETGLSIKINQTCIVMRNGIIAATFTLYHHQNDWDKRLWRKNREKPIYIQSLAANRTLSGGGAGRMIMDWVDRHVFPEGHTVCQARLCRRKSKTKLFLHK</sequence>
<proteinExistence type="predicted"/>
<name>A0A372LG83_9BACI</name>
<dbReference type="AlphaFoldDB" id="A0A372LG83"/>
<protein>
    <submittedName>
        <fullName evidence="1">Uncharacterized protein</fullName>
    </submittedName>
</protein>
<gene>
    <name evidence="1" type="ORF">D0466_05295</name>
</gene>
<organism evidence="1 2">
    <name type="scientific">Peribacillus glennii</name>
    <dbReference type="NCBI Taxonomy" id="2303991"/>
    <lineage>
        <taxon>Bacteria</taxon>
        <taxon>Bacillati</taxon>
        <taxon>Bacillota</taxon>
        <taxon>Bacilli</taxon>
        <taxon>Bacillales</taxon>
        <taxon>Bacillaceae</taxon>
        <taxon>Peribacillus</taxon>
    </lineage>
</organism>
<dbReference type="Proteomes" id="UP000262939">
    <property type="component" value="Unassembled WGS sequence"/>
</dbReference>
<evidence type="ECO:0000313" key="2">
    <source>
        <dbReference type="Proteomes" id="UP000262939"/>
    </source>
</evidence>
<dbReference type="RefSeq" id="WP_117321490.1">
    <property type="nucleotide sequence ID" value="NZ_QVTD01000003.1"/>
</dbReference>
<dbReference type="InterPro" id="IPR016181">
    <property type="entry name" value="Acyl_CoA_acyltransferase"/>
</dbReference>
<dbReference type="Gene3D" id="3.40.630.30">
    <property type="match status" value="1"/>
</dbReference>
<comment type="caution">
    <text evidence="1">The sequence shown here is derived from an EMBL/GenBank/DDBJ whole genome shotgun (WGS) entry which is preliminary data.</text>
</comment>
<dbReference type="EMBL" id="QVTD01000003">
    <property type="protein sequence ID" value="RFU65315.1"/>
    <property type="molecule type" value="Genomic_DNA"/>
</dbReference>
<reference evidence="1 2" key="1">
    <citation type="submission" date="2018-08" db="EMBL/GenBank/DDBJ databases">
        <title>Bacillus chawlae sp. nov., Bacillus glennii sp. nov., and Bacillus saganii sp. nov. Isolated from the Vehicle Assembly Building at Kennedy Space Center where the Viking Spacecraft were Assembled.</title>
        <authorList>
            <person name="Seuylemezian A."/>
            <person name="Vaishampayan P."/>
        </authorList>
    </citation>
    <scope>NUCLEOTIDE SEQUENCE [LARGE SCALE GENOMIC DNA]</scope>
    <source>
        <strain evidence="1 2">V44-8</strain>
    </source>
</reference>
<keyword evidence="2" id="KW-1185">Reference proteome</keyword>
<dbReference type="OrthoDB" id="6382410at2"/>
<dbReference type="SUPFAM" id="SSF55729">
    <property type="entry name" value="Acyl-CoA N-acyltransferases (Nat)"/>
    <property type="match status" value="1"/>
</dbReference>
<evidence type="ECO:0000313" key="1">
    <source>
        <dbReference type="EMBL" id="RFU65315.1"/>
    </source>
</evidence>
<accession>A0A372LG83</accession>